<evidence type="ECO:0000313" key="2">
    <source>
        <dbReference type="Proteomes" id="UP000179588"/>
    </source>
</evidence>
<dbReference type="Pfam" id="PF21822">
    <property type="entry name" value="Phage_TAC_15"/>
    <property type="match status" value="1"/>
</dbReference>
<sequence>MEFTINGNTYRSGKLNAFQQQDLAFALVPAFGALAPLLKDKGKSFSQDNLTDVLPAISEAVRALGKKERAEINDICLSVVSRKSGDTWSAIYANEQLMYDDINGIDLFKIVGHVIQESLSSFFPTPAVTDESI</sequence>
<proteinExistence type="predicted"/>
<evidence type="ECO:0000313" key="1">
    <source>
        <dbReference type="EMBL" id="OHT24998.1"/>
    </source>
</evidence>
<gene>
    <name evidence="1" type="ORF">A3Q29_16515</name>
</gene>
<name>A0A1S1HSD7_PROST</name>
<reference evidence="1 2" key="1">
    <citation type="submission" date="2016-03" db="EMBL/GenBank/DDBJ databases">
        <title>Genome sequence of Providencia stuartii strain, isolated from the salivary glands of larval Lucilia sericata.</title>
        <authorList>
            <person name="Yuan Y."/>
            <person name="Zhang Y."/>
            <person name="Fu S."/>
            <person name="Crippen T.L."/>
            <person name="Visi D."/>
            <person name="Benbow M.E."/>
            <person name="Allen M."/>
            <person name="Tomberlin J.K."/>
            <person name="Sze S.-H."/>
            <person name="Tarone A.M."/>
        </authorList>
    </citation>
    <scope>NUCLEOTIDE SEQUENCE [LARGE SCALE GENOMIC DNA]</scope>
    <source>
        <strain evidence="1 2">Crippen</strain>
    </source>
</reference>
<organism evidence="1 2">
    <name type="scientific">Providencia stuartii</name>
    <dbReference type="NCBI Taxonomy" id="588"/>
    <lineage>
        <taxon>Bacteria</taxon>
        <taxon>Pseudomonadati</taxon>
        <taxon>Pseudomonadota</taxon>
        <taxon>Gammaproteobacteria</taxon>
        <taxon>Enterobacterales</taxon>
        <taxon>Morganellaceae</taxon>
        <taxon>Providencia</taxon>
    </lineage>
</organism>
<dbReference type="EMBL" id="LVIE01000090">
    <property type="protein sequence ID" value="OHT24998.1"/>
    <property type="molecule type" value="Genomic_DNA"/>
</dbReference>
<dbReference type="InterPro" id="IPR049156">
    <property type="entry name" value="Phage_chap_TAC_15-like"/>
</dbReference>
<dbReference type="Proteomes" id="UP000179588">
    <property type="component" value="Unassembled WGS sequence"/>
</dbReference>
<accession>A0A1S1HSD7</accession>
<comment type="caution">
    <text evidence="1">The sequence shown here is derived from an EMBL/GenBank/DDBJ whole genome shotgun (WGS) entry which is preliminary data.</text>
</comment>
<dbReference type="AlphaFoldDB" id="A0A1S1HSD7"/>
<keyword evidence="2" id="KW-1185">Reference proteome</keyword>
<protein>
    <submittedName>
        <fullName evidence="1">Uncharacterized protein</fullName>
    </submittedName>
</protein>